<evidence type="ECO:0000313" key="15">
    <source>
        <dbReference type="Proteomes" id="UP000647133"/>
    </source>
</evidence>
<dbReference type="Gene3D" id="1.50.10.100">
    <property type="entry name" value="Chondroitin AC/alginate lyase"/>
    <property type="match status" value="1"/>
</dbReference>
<dbReference type="InterPro" id="IPR038970">
    <property type="entry name" value="Lyase_8"/>
</dbReference>
<dbReference type="InterPro" id="IPR012970">
    <property type="entry name" value="Lyase_8_alpha_N"/>
</dbReference>
<feature type="signal peptide" evidence="9">
    <location>
        <begin position="1"/>
        <end position="21"/>
    </location>
</feature>
<dbReference type="Gene3D" id="2.60.220.10">
    <property type="entry name" value="Polysaccharide lyase family 8-like, C-terminal"/>
    <property type="match status" value="1"/>
</dbReference>
<feature type="chain" id="PRO_5047366714" evidence="9">
    <location>
        <begin position="22"/>
        <end position="1349"/>
    </location>
</feature>
<gene>
    <name evidence="14" type="ORF">IFO69_03315</name>
</gene>
<keyword evidence="15" id="KW-1185">Reference proteome</keyword>
<feature type="domain" description="Carbohydrate-binding module family 96" evidence="13">
    <location>
        <begin position="901"/>
        <end position="1059"/>
    </location>
</feature>
<dbReference type="InterPro" id="IPR055372">
    <property type="entry name" value="CBM96"/>
</dbReference>
<comment type="subunit">
    <text evidence="4">Monomer.</text>
</comment>
<dbReference type="SUPFAM" id="SSF74650">
    <property type="entry name" value="Galactose mutarotase-like"/>
    <property type="match status" value="1"/>
</dbReference>
<dbReference type="CDD" id="cd01083">
    <property type="entry name" value="GAG_Lyase"/>
    <property type="match status" value="1"/>
</dbReference>
<evidence type="ECO:0000259" key="12">
    <source>
        <dbReference type="Pfam" id="PF08124"/>
    </source>
</evidence>
<evidence type="ECO:0000256" key="8">
    <source>
        <dbReference type="ARBA" id="ARBA00023239"/>
    </source>
</evidence>
<dbReference type="SUPFAM" id="SSF49863">
    <property type="entry name" value="Hyaluronate lyase-like, C-terminal domain"/>
    <property type="match status" value="1"/>
</dbReference>
<sequence length="1349" mass="148575">MKSKFYLLAISLICWTTMSFGRQQTDFDLIIDQVFDDFQAGTSTSSLDANVGNLLNTLDTAGYWSNIDYSSNSQTAWEPVYHFNRLSEMAKAYSREGSAYYGDTLLKSRIIKASEYWLNLSPQPSSTNWFYRTITIPNAVGRMLVCFRKSPEGISQSLENDLINLMTKGVSLYNAPSKNGSNRTDVGQHYIIRGCLTENQTLLQNAIDFIGESIVIANGEGIQADGSYAAHGQQLYIYGYGLEFIQGIRNIAIYVAGTQYQIAPEKIAIFSNFVRNGFIKTSRGKYVDFNVFGRGVSRPNTGRANTSQVSKVKLFDLPAYTSFYDTVISRMNGSEDPSFGVQAEHFNYWNTDYAVHHRPGYMFGLRTVSTRTMKSEMGNGENLKGTYLTEGATYIAVNGDEYYNIFPAWEWNKVPGTTVPEITNYPTRSSWGTNPGKSAFVGGVSDGKYGANVFAMDDYNTQAKKAWFFFDDEIVCLGAGISSSASQKINTTMNQSLLDGDVVVSESGSIQTLSEGLHNYSSGLDWVWHDSVAYLFPQGGNIRLSNDVQTGNSYDINHSYYSSNDPISKDVFKLWIDHGLSPSNDHYEYIVVPGMNSAAAMSSYDDSNIVVLANTDSVQVVKHAALDIWQLAFYKAGIFEAEGVKVKVDKPLVLQLKGVSSGEVEVFAAEPTQSAGISARIGLEADGFDGMKMLDLEFPSGLMAGSTVSGTIDNNSPDYEEIEIPLGSIAIADAYVRGGSYESDNFPTGTLVVKKGNNAYDRESYIKFDISDLPSNTDSVWVRLYVKFANTTVTDTNWEFYTVEDSTWSETGITYLNKPAGITKIGEVQGMPAGSYVQLDASSAVMAAKSAGNSTFSLKIISTVLGGETDGQFASREETDVYKKPQLIIKEAEEVVIPAGVEAVADAFVRGGEYENNNYPTQDLYVKHGNGAYDRESYLKFDLSELPSALDSVQLRMYVTTGGTEVTSTIWEVFSVLDTTWTETGITYATKPESGVKIGEIQGATTGSYIHLTITDSLLQEIAVGQWLSLKMTSTVLGGQTDGRFSPREDANPDFRPQLIPYGTEPEEEPEEPEVILPLGVEAIADAFVRGGTYENTNYPTENLYVKQANGAYEREAYLKFDLSELPSMLDSVQLRMYVQSANTDVTNTNWAFHAVSDTTWTETSLTYATKPSGNVLLGEVSGIGGGNYVYLTISDSLLQEVSLGNWLSVKVTSTAFGGNIDVRFTPREHETAEFRPQLIPFVSEEESEVATPSEELTAKSPKGLVGKDLPNNKVLLYPNPLVGMATVKTELPFHSLVIRDHRGEVMLEETGLNTNIYELNLSGFKNGMYYLMIIGEDFVETKKAIKRN</sequence>
<keyword evidence="8" id="KW-0456">Lyase</keyword>
<feature type="domain" description="Polysaccharide lyase family 8 central" evidence="10">
    <location>
        <begin position="347"/>
        <end position="595"/>
    </location>
</feature>
<dbReference type="InterPro" id="IPR003159">
    <property type="entry name" value="Lyase_8_central_dom"/>
</dbReference>
<evidence type="ECO:0000256" key="7">
    <source>
        <dbReference type="ARBA" id="ARBA00022837"/>
    </source>
</evidence>
<comment type="similarity">
    <text evidence="3">Belongs to the polysaccharide lyase 8 family.</text>
</comment>
<evidence type="ECO:0000256" key="1">
    <source>
        <dbReference type="ARBA" id="ARBA00001913"/>
    </source>
</evidence>
<dbReference type="SUPFAM" id="SSF48230">
    <property type="entry name" value="Chondroitin AC/alginate lyase"/>
    <property type="match status" value="1"/>
</dbReference>
<protein>
    <submittedName>
        <fullName evidence="14">DNRLRE domain-containing protein</fullName>
    </submittedName>
</protein>
<dbReference type="NCBIfam" id="NF033679">
    <property type="entry name" value="DNRLRE_dom"/>
    <property type="match status" value="3"/>
</dbReference>
<dbReference type="Pfam" id="PF24517">
    <property type="entry name" value="CBM96"/>
    <property type="match status" value="3"/>
</dbReference>
<organism evidence="14 15">
    <name type="scientific">Echinicola arenosa</name>
    <dbReference type="NCBI Taxonomy" id="2774144"/>
    <lineage>
        <taxon>Bacteria</taxon>
        <taxon>Pseudomonadati</taxon>
        <taxon>Bacteroidota</taxon>
        <taxon>Cytophagia</taxon>
        <taxon>Cytophagales</taxon>
        <taxon>Cyclobacteriaceae</taxon>
        <taxon>Echinicola</taxon>
    </lineage>
</organism>
<dbReference type="Gene3D" id="2.70.98.10">
    <property type="match status" value="1"/>
</dbReference>
<dbReference type="InterPro" id="IPR014718">
    <property type="entry name" value="GH-type_carb-bd"/>
</dbReference>
<evidence type="ECO:0000256" key="5">
    <source>
        <dbReference type="ARBA" id="ARBA00022525"/>
    </source>
</evidence>
<dbReference type="InterPro" id="IPR004103">
    <property type="entry name" value="Lyase_8_C"/>
</dbReference>
<evidence type="ECO:0000259" key="13">
    <source>
        <dbReference type="Pfam" id="PF24517"/>
    </source>
</evidence>
<comment type="subcellular location">
    <subcellularLocation>
        <location evidence="2">Secreted</location>
    </subcellularLocation>
</comment>
<dbReference type="InterPro" id="IPR011013">
    <property type="entry name" value="Gal_mutarotase_sf_dom"/>
</dbReference>
<dbReference type="NCBIfam" id="TIGR04183">
    <property type="entry name" value="Por_Secre_tail"/>
    <property type="match status" value="1"/>
</dbReference>
<keyword evidence="6 9" id="KW-0732">Signal</keyword>
<evidence type="ECO:0000256" key="9">
    <source>
        <dbReference type="SAM" id="SignalP"/>
    </source>
</evidence>
<dbReference type="InterPro" id="IPR008929">
    <property type="entry name" value="Chondroitin_lyas"/>
</dbReference>
<evidence type="ECO:0000256" key="6">
    <source>
        <dbReference type="ARBA" id="ARBA00022729"/>
    </source>
</evidence>
<evidence type="ECO:0000259" key="10">
    <source>
        <dbReference type="Pfam" id="PF02278"/>
    </source>
</evidence>
<comment type="cofactor">
    <cofactor evidence="1">
        <name>Ca(2+)</name>
        <dbReference type="ChEBI" id="CHEBI:29108"/>
    </cofactor>
</comment>
<name>A0ABR9AGA9_9BACT</name>
<dbReference type="Proteomes" id="UP000647133">
    <property type="component" value="Unassembled WGS sequence"/>
</dbReference>
<reference evidence="14 15" key="1">
    <citation type="submission" date="2020-09" db="EMBL/GenBank/DDBJ databases">
        <title>Echinicola sp. CAU 1574 isolated from sand of Sido Beach.</title>
        <authorList>
            <person name="Kim W."/>
        </authorList>
    </citation>
    <scope>NUCLEOTIDE SEQUENCE [LARGE SCALE GENOMIC DNA]</scope>
    <source>
        <strain evidence="14 15">CAU 1574</strain>
    </source>
</reference>
<dbReference type="PANTHER" id="PTHR38481:SF1">
    <property type="entry name" value="HYALURONATE LYASE"/>
    <property type="match status" value="1"/>
</dbReference>
<keyword evidence="7" id="KW-0106">Calcium</keyword>
<evidence type="ECO:0000256" key="2">
    <source>
        <dbReference type="ARBA" id="ARBA00004613"/>
    </source>
</evidence>
<dbReference type="Pfam" id="PF08124">
    <property type="entry name" value="Lyase_8_N"/>
    <property type="match status" value="1"/>
</dbReference>
<evidence type="ECO:0000256" key="4">
    <source>
        <dbReference type="ARBA" id="ARBA00011245"/>
    </source>
</evidence>
<keyword evidence="5" id="KW-0964">Secreted</keyword>
<dbReference type="InterPro" id="IPR026444">
    <property type="entry name" value="Secre_tail"/>
</dbReference>
<dbReference type="RefSeq" id="WP_192008252.1">
    <property type="nucleotide sequence ID" value="NZ_JACYTQ010000001.1"/>
</dbReference>
<dbReference type="EMBL" id="JACYTQ010000001">
    <property type="protein sequence ID" value="MBD8487771.1"/>
    <property type="molecule type" value="Genomic_DNA"/>
</dbReference>
<evidence type="ECO:0000259" key="11">
    <source>
        <dbReference type="Pfam" id="PF02884"/>
    </source>
</evidence>
<accession>A0ABR9AGA9</accession>
<proteinExistence type="inferred from homology"/>
<feature type="domain" description="Polysaccharide lyase 8 N-terminal alpha-helical" evidence="12">
    <location>
        <begin position="45"/>
        <end position="302"/>
    </location>
</feature>
<dbReference type="PANTHER" id="PTHR38481">
    <property type="entry name" value="HYALURONATE LYASE"/>
    <property type="match status" value="1"/>
</dbReference>
<dbReference type="Pfam" id="PF02884">
    <property type="entry name" value="Lyase_8_C"/>
    <property type="match status" value="1"/>
</dbReference>
<comment type="caution">
    <text evidence="14">The sequence shown here is derived from an EMBL/GenBank/DDBJ whole genome shotgun (WGS) entry which is preliminary data.</text>
</comment>
<feature type="domain" description="Carbohydrate-binding module family 96" evidence="13">
    <location>
        <begin position="1081"/>
        <end position="1239"/>
    </location>
</feature>
<dbReference type="Pfam" id="PF02278">
    <property type="entry name" value="Lyase_8"/>
    <property type="match status" value="1"/>
</dbReference>
<evidence type="ECO:0000256" key="3">
    <source>
        <dbReference type="ARBA" id="ARBA00006699"/>
    </source>
</evidence>
<evidence type="ECO:0000313" key="14">
    <source>
        <dbReference type="EMBL" id="MBD8487771.1"/>
    </source>
</evidence>
<feature type="domain" description="Polysaccharide lyase family 8 C-terminal" evidence="11">
    <location>
        <begin position="611"/>
        <end position="674"/>
    </location>
</feature>
<feature type="domain" description="Carbohydrate-binding module family 96" evidence="13">
    <location>
        <begin position="729"/>
        <end position="890"/>
    </location>
</feature>
<dbReference type="InterPro" id="IPR011071">
    <property type="entry name" value="Lyase_8-like_C"/>
</dbReference>